<dbReference type="Pfam" id="PF09669">
    <property type="entry name" value="Phage_pRha"/>
    <property type="match status" value="1"/>
</dbReference>
<comment type="caution">
    <text evidence="1">The sequence shown here is derived from an EMBL/GenBank/DDBJ whole genome shotgun (WGS) entry which is preliminary data.</text>
</comment>
<accession>A0A848CA19</accession>
<protein>
    <submittedName>
        <fullName evidence="1">Rha family transcriptional regulator</fullName>
    </submittedName>
</protein>
<evidence type="ECO:0000313" key="1">
    <source>
        <dbReference type="EMBL" id="NME53171.1"/>
    </source>
</evidence>
<dbReference type="InterPro" id="IPR014054">
    <property type="entry name" value="Phage_regulatory_Rha"/>
</dbReference>
<reference evidence="1 2" key="1">
    <citation type="submission" date="2020-04" db="EMBL/GenBank/DDBJ databases">
        <authorList>
            <person name="Hitch T.C.A."/>
            <person name="Wylensek D."/>
            <person name="Clavel T."/>
        </authorList>
    </citation>
    <scope>NUCLEOTIDE SEQUENCE [LARGE SCALE GENOMIC DNA]</scope>
    <source>
        <strain evidence="1 2">PG-251-APC-1</strain>
    </source>
</reference>
<dbReference type="AlphaFoldDB" id="A0A848CA19"/>
<organism evidence="1 2">
    <name type="scientific">Desulfovibrio piger</name>
    <dbReference type="NCBI Taxonomy" id="901"/>
    <lineage>
        <taxon>Bacteria</taxon>
        <taxon>Pseudomonadati</taxon>
        <taxon>Thermodesulfobacteriota</taxon>
        <taxon>Desulfovibrionia</taxon>
        <taxon>Desulfovibrionales</taxon>
        <taxon>Desulfovibrionaceae</taxon>
        <taxon>Desulfovibrio</taxon>
    </lineage>
</organism>
<dbReference type="RefSeq" id="WP_168936460.1">
    <property type="nucleotide sequence ID" value="NZ_CAJKKT010000014.1"/>
</dbReference>
<dbReference type="Proteomes" id="UP000522333">
    <property type="component" value="Unassembled WGS sequence"/>
</dbReference>
<dbReference type="EMBL" id="JABAFY010000075">
    <property type="protein sequence ID" value="NME53171.1"/>
    <property type="molecule type" value="Genomic_DNA"/>
</dbReference>
<dbReference type="NCBIfam" id="TIGR02681">
    <property type="entry name" value="phage_pRha"/>
    <property type="match status" value="1"/>
</dbReference>
<name>A0A848CA19_9BACT</name>
<proteinExistence type="predicted"/>
<evidence type="ECO:0000313" key="2">
    <source>
        <dbReference type="Proteomes" id="UP000522333"/>
    </source>
</evidence>
<sequence length="291" mass="33393">MDEYQSNGQEIIVQPTENIVEVDGGSMFTTSLIVAQAFEKEHKDVLRAISNLECSSQFTERNFALSEYTDPTGRKLPAYRLTRDGFSFLAMGFTGKKAAAWKEKFLEAFNAMEQTLLDQQKDSFMEQAQEQETLPKEAQPIPYFFRSRKRIGKGGRAALEGILRLEALLQGDSLEHTEQRLCARMRVKSVGDLQECRLQEAIIYVFEELFRVGGQDGWKDTSSTNMLLTLQGLVDFWGHFSNYTKTEIRTYICNRCGVDNFEELKTEHDLFKAVLAAWSGFSNHNLKWQCW</sequence>
<gene>
    <name evidence="1" type="ORF">HF854_11760</name>
</gene>